<dbReference type="PANTHER" id="PTHR10587">
    <property type="entry name" value="GLYCOSYL TRANSFERASE-RELATED"/>
    <property type="match status" value="1"/>
</dbReference>
<dbReference type="InterPro" id="IPR050248">
    <property type="entry name" value="Polysacc_deacetylase_ArnD"/>
</dbReference>
<feature type="compositionally biased region" description="Polar residues" evidence="3">
    <location>
        <begin position="27"/>
        <end position="43"/>
    </location>
</feature>
<feature type="chain" id="PRO_5024398216" evidence="4">
    <location>
        <begin position="28"/>
        <end position="314"/>
    </location>
</feature>
<dbReference type="RefSeq" id="WP_425466153.1">
    <property type="nucleotide sequence ID" value="NZ_VNHS01000002.1"/>
</dbReference>
<feature type="signal peptide" evidence="4">
    <location>
        <begin position="1"/>
        <end position="27"/>
    </location>
</feature>
<dbReference type="GO" id="GO:0016810">
    <property type="term" value="F:hydrolase activity, acting on carbon-nitrogen (but not peptide) bonds"/>
    <property type="evidence" value="ECO:0007669"/>
    <property type="project" value="InterPro"/>
</dbReference>
<dbReference type="SUPFAM" id="SSF88713">
    <property type="entry name" value="Glycoside hydrolase/deacetylase"/>
    <property type="match status" value="1"/>
</dbReference>
<sequence length="314" mass="34258">MQMPTYMSKFTSILAFVAILSACGSPAEQTVDPSRANASSSAEPNKEISAAPSNANAVTPSSNAARSNDPVRDGAPTSTKETITLQPEVPEGTKQTTLQYTMNAAYRFEPIAGSEAAKKAVLLTFDDGPKDETTLKAMLDTLDKHHTKAIFFVNGYRVKAKPELLKLIASRGQTIGNHSWDHVDLKKEDEKTVRKQIGDVQQIVKKTTGLTPRFFRPPFGSGGDLVKKIAAESELLFMTWSNGSLDWDASTKDKPEKVIANVMEQLHPGANILMHELPWTKDALDNLLTQLKNKGYAFIDPATIDTTPTTKPAK</sequence>
<feature type="region of interest" description="Disordered" evidence="3">
    <location>
        <begin position="27"/>
        <end position="83"/>
    </location>
</feature>
<dbReference type="GO" id="GO:0016020">
    <property type="term" value="C:membrane"/>
    <property type="evidence" value="ECO:0007669"/>
    <property type="project" value="TreeGrafter"/>
</dbReference>
<keyword evidence="1" id="KW-0479">Metal-binding</keyword>
<comment type="caution">
    <text evidence="6">The sequence shown here is derived from an EMBL/GenBank/DDBJ whole genome shotgun (WGS) entry which is preliminary data.</text>
</comment>
<organism evidence="6 7">
    <name type="scientific">Paenibacillus methanolicus</name>
    <dbReference type="NCBI Taxonomy" id="582686"/>
    <lineage>
        <taxon>Bacteria</taxon>
        <taxon>Bacillati</taxon>
        <taxon>Bacillota</taxon>
        <taxon>Bacilli</taxon>
        <taxon>Bacillales</taxon>
        <taxon>Paenibacillaceae</taxon>
        <taxon>Paenibacillus</taxon>
    </lineage>
</organism>
<gene>
    <name evidence="6" type="ORF">BCM02_102360</name>
</gene>
<evidence type="ECO:0000313" key="6">
    <source>
        <dbReference type="EMBL" id="TYP77795.1"/>
    </source>
</evidence>
<evidence type="ECO:0000259" key="5">
    <source>
        <dbReference type="PROSITE" id="PS51677"/>
    </source>
</evidence>
<evidence type="ECO:0000256" key="2">
    <source>
        <dbReference type="ARBA" id="ARBA00022801"/>
    </source>
</evidence>
<keyword evidence="2" id="KW-0378">Hydrolase</keyword>
<dbReference type="InterPro" id="IPR011330">
    <property type="entry name" value="Glyco_hydro/deAcase_b/a-brl"/>
</dbReference>
<dbReference type="CDD" id="cd10917">
    <property type="entry name" value="CE4_NodB_like_6s_7s"/>
    <property type="match status" value="1"/>
</dbReference>
<dbReference type="Pfam" id="PF01522">
    <property type="entry name" value="Polysacc_deac_1"/>
    <property type="match status" value="1"/>
</dbReference>
<evidence type="ECO:0000256" key="1">
    <source>
        <dbReference type="ARBA" id="ARBA00022723"/>
    </source>
</evidence>
<keyword evidence="7" id="KW-1185">Reference proteome</keyword>
<accession>A0A5S5CEI4</accession>
<dbReference type="EMBL" id="VNHS01000002">
    <property type="protein sequence ID" value="TYP77795.1"/>
    <property type="molecule type" value="Genomic_DNA"/>
</dbReference>
<dbReference type="PROSITE" id="PS51677">
    <property type="entry name" value="NODB"/>
    <property type="match status" value="1"/>
</dbReference>
<reference evidence="6 7" key="1">
    <citation type="submission" date="2019-07" db="EMBL/GenBank/DDBJ databases">
        <title>Genomic Encyclopedia of Type Strains, Phase III (KMG-III): the genomes of soil and plant-associated and newly described type strains.</title>
        <authorList>
            <person name="Whitman W."/>
        </authorList>
    </citation>
    <scope>NUCLEOTIDE SEQUENCE [LARGE SCALE GENOMIC DNA]</scope>
    <source>
        <strain evidence="6 7">BL24</strain>
    </source>
</reference>
<evidence type="ECO:0000313" key="7">
    <source>
        <dbReference type="Proteomes" id="UP000323257"/>
    </source>
</evidence>
<dbReference type="PANTHER" id="PTHR10587:SF133">
    <property type="entry name" value="CHITIN DEACETYLASE 1-RELATED"/>
    <property type="match status" value="1"/>
</dbReference>
<dbReference type="GO" id="GO:0046872">
    <property type="term" value="F:metal ion binding"/>
    <property type="evidence" value="ECO:0007669"/>
    <property type="project" value="UniProtKB-KW"/>
</dbReference>
<protein>
    <submittedName>
        <fullName evidence="6">Peptidoglycan/xylan/chitin deacetylase (PgdA/CDA1 family)</fullName>
    </submittedName>
</protein>
<feature type="domain" description="NodB homology" evidence="5">
    <location>
        <begin position="119"/>
        <end position="299"/>
    </location>
</feature>
<keyword evidence="4" id="KW-0732">Signal</keyword>
<feature type="compositionally biased region" description="Polar residues" evidence="3">
    <location>
        <begin position="51"/>
        <end position="66"/>
    </location>
</feature>
<dbReference type="InterPro" id="IPR002509">
    <property type="entry name" value="NODB_dom"/>
</dbReference>
<proteinExistence type="predicted"/>
<dbReference type="Gene3D" id="3.20.20.370">
    <property type="entry name" value="Glycoside hydrolase/deacetylase"/>
    <property type="match status" value="1"/>
</dbReference>
<dbReference type="GO" id="GO:0005975">
    <property type="term" value="P:carbohydrate metabolic process"/>
    <property type="evidence" value="ECO:0007669"/>
    <property type="project" value="InterPro"/>
</dbReference>
<dbReference type="Proteomes" id="UP000323257">
    <property type="component" value="Unassembled WGS sequence"/>
</dbReference>
<evidence type="ECO:0000256" key="3">
    <source>
        <dbReference type="SAM" id="MobiDB-lite"/>
    </source>
</evidence>
<evidence type="ECO:0000256" key="4">
    <source>
        <dbReference type="SAM" id="SignalP"/>
    </source>
</evidence>
<dbReference type="AlphaFoldDB" id="A0A5S5CEI4"/>
<name>A0A5S5CEI4_9BACL</name>